<keyword evidence="6" id="KW-0051">Antiviral defense</keyword>
<feature type="domain" description="Pycsar effector protein" evidence="9">
    <location>
        <begin position="21"/>
        <end position="162"/>
    </location>
</feature>
<dbReference type="Pfam" id="PF18967">
    <property type="entry name" value="PycTM"/>
    <property type="match status" value="1"/>
</dbReference>
<dbReference type="InterPro" id="IPR043760">
    <property type="entry name" value="PycTM_dom"/>
</dbReference>
<keyword evidence="11" id="KW-1185">Reference proteome</keyword>
<keyword evidence="5 8" id="KW-1133">Transmembrane helix</keyword>
<feature type="transmembrane region" description="Helical" evidence="8">
    <location>
        <begin position="61"/>
        <end position="90"/>
    </location>
</feature>
<evidence type="ECO:0000313" key="11">
    <source>
        <dbReference type="Proteomes" id="UP000570003"/>
    </source>
</evidence>
<protein>
    <recommendedName>
        <fullName evidence="9">Pycsar effector protein domain-containing protein</fullName>
    </recommendedName>
</protein>
<accession>A0AA44DDU0</accession>
<evidence type="ECO:0000259" key="9">
    <source>
        <dbReference type="Pfam" id="PF18967"/>
    </source>
</evidence>
<evidence type="ECO:0000256" key="5">
    <source>
        <dbReference type="ARBA" id="ARBA00022989"/>
    </source>
</evidence>
<evidence type="ECO:0000313" key="10">
    <source>
        <dbReference type="EMBL" id="NKY14495.1"/>
    </source>
</evidence>
<evidence type="ECO:0000256" key="8">
    <source>
        <dbReference type="SAM" id="Phobius"/>
    </source>
</evidence>
<keyword evidence="2" id="KW-1003">Cell membrane</keyword>
<reference evidence="10 11" key="1">
    <citation type="submission" date="2020-04" db="EMBL/GenBank/DDBJ databases">
        <title>MicrobeNet Type strains.</title>
        <authorList>
            <person name="Nicholson A.C."/>
        </authorList>
    </citation>
    <scope>NUCLEOTIDE SEQUENCE [LARGE SCALE GENOMIC DNA]</scope>
    <source>
        <strain evidence="10 11">DSM 40738</strain>
    </source>
</reference>
<sequence>MSATGGTPAPHASPEEVRALAERLLSTVREDVGRADTKAAILLSGALAFLAVLFARDPDHLAAHGFAAVLVALAAVLWSAGMLMLVGVVLPRTRIGADRTLLRDLVAGAPAGALLDRLTEAGADTTSWLLDQASVHGQVLAAKYRWLRTGVLCLGLGAALALSSELW</sequence>
<keyword evidence="4" id="KW-0547">Nucleotide-binding</keyword>
<feature type="transmembrane region" description="Helical" evidence="8">
    <location>
        <begin position="39"/>
        <end position="55"/>
    </location>
</feature>
<dbReference type="GO" id="GO:0051607">
    <property type="term" value="P:defense response to virus"/>
    <property type="evidence" value="ECO:0007669"/>
    <property type="project" value="UniProtKB-KW"/>
</dbReference>
<keyword evidence="7 8" id="KW-0472">Membrane</keyword>
<dbReference type="GO" id="GO:0000166">
    <property type="term" value="F:nucleotide binding"/>
    <property type="evidence" value="ECO:0007669"/>
    <property type="project" value="UniProtKB-KW"/>
</dbReference>
<evidence type="ECO:0000256" key="6">
    <source>
        <dbReference type="ARBA" id="ARBA00023118"/>
    </source>
</evidence>
<evidence type="ECO:0000256" key="2">
    <source>
        <dbReference type="ARBA" id="ARBA00022475"/>
    </source>
</evidence>
<evidence type="ECO:0000256" key="4">
    <source>
        <dbReference type="ARBA" id="ARBA00022741"/>
    </source>
</evidence>
<evidence type="ECO:0000256" key="7">
    <source>
        <dbReference type="ARBA" id="ARBA00023136"/>
    </source>
</evidence>
<gene>
    <name evidence="10" type="ORF">HGA06_10060</name>
</gene>
<comment type="subcellular location">
    <subcellularLocation>
        <location evidence="1">Cell membrane</location>
    </subcellularLocation>
</comment>
<evidence type="ECO:0000256" key="3">
    <source>
        <dbReference type="ARBA" id="ARBA00022692"/>
    </source>
</evidence>
<dbReference type="RefSeq" id="WP_168438714.1">
    <property type="nucleotide sequence ID" value="NZ_JAAXOU010000083.1"/>
</dbReference>
<keyword evidence="3 8" id="KW-0812">Transmembrane</keyword>
<dbReference type="AlphaFoldDB" id="A0AA44DDU0"/>
<comment type="caution">
    <text evidence="10">The sequence shown here is derived from an EMBL/GenBank/DDBJ whole genome shotgun (WGS) entry which is preliminary data.</text>
</comment>
<proteinExistence type="predicted"/>
<dbReference type="GO" id="GO:0005886">
    <property type="term" value="C:plasma membrane"/>
    <property type="evidence" value="ECO:0007669"/>
    <property type="project" value="UniProtKB-SubCell"/>
</dbReference>
<dbReference type="EMBL" id="JAAXOU010000083">
    <property type="protein sequence ID" value="NKY14495.1"/>
    <property type="molecule type" value="Genomic_DNA"/>
</dbReference>
<organism evidence="10 11">
    <name type="scientific">Streptomyces somaliensis (strain ATCC 33201 / DSM 40738 / JCM 12659 / KCTC 9044 / NCTC 11332 / NRRL B-12077 / IP 733)</name>
    <dbReference type="NCBI Taxonomy" id="1134445"/>
    <lineage>
        <taxon>Bacteria</taxon>
        <taxon>Bacillati</taxon>
        <taxon>Actinomycetota</taxon>
        <taxon>Actinomycetes</taxon>
        <taxon>Kitasatosporales</taxon>
        <taxon>Streptomycetaceae</taxon>
        <taxon>Streptomyces</taxon>
    </lineage>
</organism>
<name>A0AA44DDU0_STRE0</name>
<evidence type="ECO:0000256" key="1">
    <source>
        <dbReference type="ARBA" id="ARBA00004236"/>
    </source>
</evidence>
<dbReference type="Proteomes" id="UP000570003">
    <property type="component" value="Unassembled WGS sequence"/>
</dbReference>